<proteinExistence type="inferred from homology"/>
<evidence type="ECO:0000259" key="3">
    <source>
        <dbReference type="Pfam" id="PF13399"/>
    </source>
</evidence>
<feature type="domain" description="Cell envelope-related transcriptional attenuator" evidence="2">
    <location>
        <begin position="63"/>
        <end position="209"/>
    </location>
</feature>
<evidence type="ECO:0000259" key="2">
    <source>
        <dbReference type="Pfam" id="PF03816"/>
    </source>
</evidence>
<dbReference type="PANTHER" id="PTHR33392">
    <property type="entry name" value="POLYISOPRENYL-TEICHOIC ACID--PEPTIDOGLYCAN TEICHOIC ACID TRANSFERASE TAGU"/>
    <property type="match status" value="1"/>
</dbReference>
<evidence type="ECO:0000313" key="5">
    <source>
        <dbReference type="Proteomes" id="UP000619376"/>
    </source>
</evidence>
<dbReference type="InterPro" id="IPR050922">
    <property type="entry name" value="LytR/CpsA/Psr_CW_biosynth"/>
</dbReference>
<dbReference type="Gene3D" id="3.40.630.190">
    <property type="entry name" value="LCP protein"/>
    <property type="match status" value="1"/>
</dbReference>
<feature type="domain" description="LytR/CpsA/Psr regulator C-terminal" evidence="3">
    <location>
        <begin position="293"/>
        <end position="370"/>
    </location>
</feature>
<dbReference type="EMBL" id="BNAJ01000011">
    <property type="protein sequence ID" value="GHF57187.1"/>
    <property type="molecule type" value="Genomic_DNA"/>
</dbReference>
<dbReference type="Pfam" id="PF13399">
    <property type="entry name" value="LytR_C"/>
    <property type="match status" value="1"/>
</dbReference>
<keyword evidence="5" id="KW-1185">Reference proteome</keyword>
<dbReference type="Proteomes" id="UP000619376">
    <property type="component" value="Unassembled WGS sequence"/>
</dbReference>
<organism evidence="4 5">
    <name type="scientific">Deinococcus metalli</name>
    <dbReference type="NCBI Taxonomy" id="1141878"/>
    <lineage>
        <taxon>Bacteria</taxon>
        <taxon>Thermotogati</taxon>
        <taxon>Deinococcota</taxon>
        <taxon>Deinococci</taxon>
        <taxon>Deinococcales</taxon>
        <taxon>Deinococcaceae</taxon>
        <taxon>Deinococcus</taxon>
    </lineage>
</organism>
<sequence length="374" mass="39604">MGVVLAAVVAVAAPAAPFLARYGAWPQRPDRPVTVLLAGVAPRYDDTAPVWPWPAKPEDYSGNTDTILLAQARPDGQVNLLSIPRDSWMNIPGWGYGKINGANPHGGPDMLIAAVQKLTGVHVDGYAFVSLYALRALTDAAGGITLDVPSRMKYDDNAGHLHIDLQPGPQHLNGVQAEGFLRFRHDNLGDIGRVARQQLFLKALAGQVKRPWNWWRVPLMLSAVDRNTKSGLDKQTMGALLGAAAGGMKLQTSTVPGTFGYQGAASVWNVDQAALDALVAKSFRDPNDPRFLNVAVVNVDAPDGSARRLKTRLEELGYRNVSIANGPRGPAATTISGTLAGRVQRDVGHGSVAATAGVPGADVTVRLGSDTPAN</sequence>
<reference evidence="5" key="1">
    <citation type="journal article" date="2019" name="Int. J. Syst. Evol. Microbiol.">
        <title>The Global Catalogue of Microorganisms (GCM) 10K type strain sequencing project: providing services to taxonomists for standard genome sequencing and annotation.</title>
        <authorList>
            <consortium name="The Broad Institute Genomics Platform"/>
            <consortium name="The Broad Institute Genome Sequencing Center for Infectious Disease"/>
            <person name="Wu L."/>
            <person name="Ma J."/>
        </authorList>
    </citation>
    <scope>NUCLEOTIDE SEQUENCE [LARGE SCALE GENOMIC DNA]</scope>
    <source>
        <strain evidence="5">CGMCC 1.18437</strain>
    </source>
</reference>
<gene>
    <name evidence="4" type="ORF">GCM10017781_36920</name>
</gene>
<dbReference type="Pfam" id="PF03816">
    <property type="entry name" value="LytR_cpsA_psr"/>
    <property type="match status" value="1"/>
</dbReference>
<comment type="similarity">
    <text evidence="1">Belongs to the LytR/CpsA/Psr (LCP) family.</text>
</comment>
<dbReference type="NCBIfam" id="TIGR00350">
    <property type="entry name" value="lytR_cpsA_psr"/>
    <property type="match status" value="1"/>
</dbReference>
<accession>A0ABQ3JUX7</accession>
<protein>
    <submittedName>
        <fullName evidence="4">Membrane protein</fullName>
    </submittedName>
</protein>
<comment type="caution">
    <text evidence="4">The sequence shown here is derived from an EMBL/GenBank/DDBJ whole genome shotgun (WGS) entry which is preliminary data.</text>
</comment>
<dbReference type="PANTHER" id="PTHR33392:SF6">
    <property type="entry name" value="POLYISOPRENYL-TEICHOIC ACID--PEPTIDOGLYCAN TEICHOIC ACID TRANSFERASE TAGU"/>
    <property type="match status" value="1"/>
</dbReference>
<evidence type="ECO:0000313" key="4">
    <source>
        <dbReference type="EMBL" id="GHF57187.1"/>
    </source>
</evidence>
<name>A0ABQ3JUX7_9DEIO</name>
<dbReference type="InterPro" id="IPR004474">
    <property type="entry name" value="LytR_CpsA_psr"/>
</dbReference>
<evidence type="ECO:0000256" key="1">
    <source>
        <dbReference type="ARBA" id="ARBA00006068"/>
    </source>
</evidence>
<dbReference type="InterPro" id="IPR027381">
    <property type="entry name" value="LytR/CpsA/Psr_C"/>
</dbReference>